<dbReference type="Proteomes" id="UP000054524">
    <property type="component" value="Unassembled WGS sequence"/>
</dbReference>
<protein>
    <recommendedName>
        <fullName evidence="3">Cullin family profile domain-containing protein</fullName>
    </recommendedName>
</protein>
<comment type="caution">
    <text evidence="1">The sequence shown here is derived from an EMBL/GenBank/DDBJ whole genome shotgun (WGS) entry which is preliminary data.</text>
</comment>
<dbReference type="SUPFAM" id="SSF74788">
    <property type="entry name" value="Cullin repeat-like"/>
    <property type="match status" value="1"/>
</dbReference>
<dbReference type="AlphaFoldDB" id="A0A086J3L5"/>
<dbReference type="Gene3D" id="3.30.230.130">
    <property type="entry name" value="Cullin, Chain C, Domain 2"/>
    <property type="match status" value="1"/>
</dbReference>
<proteinExistence type="predicted"/>
<dbReference type="HOGENOM" id="CLU_383604_0_0_1"/>
<keyword evidence="2" id="KW-1185">Reference proteome</keyword>
<reference evidence="1 2" key="1">
    <citation type="journal article" date="2014" name="Genome Announc.">
        <title>Genome Sequence of the Microsporidian Species Nematocida sp1 Strain ERTm6 (ATCC PRA-372).</title>
        <authorList>
            <person name="Bakowski M.A."/>
            <person name="Priest M."/>
            <person name="Young S."/>
            <person name="Cuomo C.A."/>
            <person name="Troemel E.R."/>
        </authorList>
    </citation>
    <scope>NUCLEOTIDE SEQUENCE [LARGE SCALE GENOMIC DNA]</scope>
    <source>
        <strain evidence="1 2">ERTm6</strain>
    </source>
</reference>
<dbReference type="InterPro" id="IPR036317">
    <property type="entry name" value="Cullin_homology_sf"/>
</dbReference>
<name>A0A086J3L5_NEMA1</name>
<dbReference type="EMBL" id="AKIJ01000002">
    <property type="protein sequence ID" value="KFG26733.1"/>
    <property type="molecule type" value="Genomic_DNA"/>
</dbReference>
<dbReference type="SUPFAM" id="SSF75632">
    <property type="entry name" value="Cullin homology domain"/>
    <property type="match status" value="1"/>
</dbReference>
<evidence type="ECO:0008006" key="3">
    <source>
        <dbReference type="Google" id="ProtNLM"/>
    </source>
</evidence>
<evidence type="ECO:0000313" key="1">
    <source>
        <dbReference type="EMBL" id="KFG26733.1"/>
    </source>
</evidence>
<evidence type="ECO:0000313" key="2">
    <source>
        <dbReference type="Proteomes" id="UP000054524"/>
    </source>
</evidence>
<gene>
    <name evidence="1" type="ORF">NESG_00887</name>
</gene>
<sequence length="721" mass="83303">MVPDISEKNISGQKYLSVIKKSIGKLICTPEERDCHNVFMDGYNAVYRYCTENTKDKYIIEGAEVYTIYDQALIKHLKRLPEDYTLETFVRFIDGYIRANERICKMLSFLSRYFVRVNLEISNANVVALKDLYYQRLFSILISGKEGRLHPMFVDGLKEYLEIKAQRPLDKDACCRKLKILRVMLKVNIKICKVSNQKKSLKKLLNSIAKFVASPRKKESEQDQISFIYYKIAAADGLFKKKEKNKKILYRMVEEKIDDQVLKNFIEGFVSKIMRTGINKKTHAEIAPFYSFVDNSVKSRSIFVNTAILMSIKIIEKISDCSSFLKFCIFMEKHFSCMPRTSKSVKKVFELVLRRKLESLLVESPDTLEFGNQLLEEVNMYMKQKKQPIIELSLIIANVPAHKNAFWTQFLAGVKNRLILGSPAVAEKKLINIITRRLENYKEPKLWNNLKVHKSVVDYIDIETLYKTEEYYDTSNFEEILMCIKDIEISEVYFRSHKPKMQSDCFLLACIRWSYPAIHMRIPAELEDIWESVKEYCTEKGRKFILRLCPTVSSVTLEVNGVEVECDMVQGSILILLARGGISTLEELTSAIMLDITEKTQAIVKNKVQSLVDSSIIRESDGKYEIHLQVSEETKHINIFVPDIKDTLKDTETAHSAYSKSAVEAYIVKTLKTETGLESSNLKQIVMKRFPLEEEELDAYIMALQEKGLVSLSADTLYFVP</sequence>
<accession>A0A086J3L5</accession>
<dbReference type="InterPro" id="IPR016159">
    <property type="entry name" value="Cullin_repeat-like_dom_sf"/>
</dbReference>
<dbReference type="GeneID" id="77675860"/>
<organism evidence="1 2">
    <name type="scientific">Nematocida ausubeli (strain ATCC PRA-371 / ERTm2)</name>
    <name type="common">Nematode killer fungus</name>
    <dbReference type="NCBI Taxonomy" id="1913371"/>
    <lineage>
        <taxon>Eukaryota</taxon>
        <taxon>Fungi</taxon>
        <taxon>Fungi incertae sedis</taxon>
        <taxon>Microsporidia</taxon>
        <taxon>Nematocida</taxon>
    </lineage>
</organism>
<dbReference type="RefSeq" id="XP_052905288.1">
    <property type="nucleotide sequence ID" value="XM_053048528.1"/>
</dbReference>